<reference evidence="2" key="1">
    <citation type="submission" date="2016-10" db="EMBL/GenBank/DDBJ databases">
        <authorList>
            <person name="Varghese N."/>
            <person name="Submissions S."/>
        </authorList>
    </citation>
    <scope>NUCLEOTIDE SEQUENCE [LARGE SCALE GENOMIC DNA]</scope>
    <source>
        <strain evidence="2">DSM 22361</strain>
    </source>
</reference>
<keyword evidence="2" id="KW-1185">Reference proteome</keyword>
<evidence type="ECO:0000313" key="2">
    <source>
        <dbReference type="Proteomes" id="UP000236731"/>
    </source>
</evidence>
<sequence>MGKCLEILTGREDKKPHFIIDRGGHRLKGSKNMRDLREFFKDVPQVDWGYLERFSTQTGIFQHGKFNIPNYHHGYCLDDNCRALLLLLMADTEGEPIDSRLLSTYLAFILYAQEEKGWFRNFMSYDLQFLESIGSEDSMGRTMWTLGYLLSKKRFSQFHDVTREIFDRAIHHVQSSRSIRAVAYNTLGILHFLEANPKEKFHQKLLKTLVQFIMKEYKSCRRENWHWYEEIISYDNAIIPLALLRAAKMLKNKEIADIALESVIFLDKILFRHGHLSTIGNNGWYRIGHPISEFGQQPIEVASIIMLYEELKQYQTAIDCSERIRTAFLWFLGKNDKKLGLFNFEQMACYDGLDEHGINKNQGAESNISFWMAYLSAKKEWKSPGVERYS</sequence>
<organism evidence="1 2">
    <name type="scientific">Sphingobacterium lactis</name>
    <dbReference type="NCBI Taxonomy" id="797291"/>
    <lineage>
        <taxon>Bacteria</taxon>
        <taxon>Pseudomonadati</taxon>
        <taxon>Bacteroidota</taxon>
        <taxon>Sphingobacteriia</taxon>
        <taxon>Sphingobacteriales</taxon>
        <taxon>Sphingobacteriaceae</taxon>
        <taxon>Sphingobacterium</taxon>
    </lineage>
</organism>
<dbReference type="RefSeq" id="WP_146060634.1">
    <property type="nucleotide sequence ID" value="NZ_CP049246.1"/>
</dbReference>
<accession>A0A1H5ZXS6</accession>
<proteinExistence type="predicted"/>
<name>A0A1H5ZXS6_9SPHI</name>
<dbReference type="AlphaFoldDB" id="A0A1H5ZXS6"/>
<gene>
    <name evidence="1" type="ORF">SAMN05421877_107239</name>
</gene>
<dbReference type="Proteomes" id="UP000236731">
    <property type="component" value="Unassembled WGS sequence"/>
</dbReference>
<evidence type="ECO:0008006" key="3">
    <source>
        <dbReference type="Google" id="ProtNLM"/>
    </source>
</evidence>
<dbReference type="EMBL" id="FNUT01000007">
    <property type="protein sequence ID" value="SEG41249.1"/>
    <property type="molecule type" value="Genomic_DNA"/>
</dbReference>
<evidence type="ECO:0000313" key="1">
    <source>
        <dbReference type="EMBL" id="SEG41249.1"/>
    </source>
</evidence>
<protein>
    <recommendedName>
        <fullName evidence="3">Glycosyltransferase</fullName>
    </recommendedName>
</protein>